<proteinExistence type="predicted"/>
<dbReference type="AlphaFoldDB" id="A0A015IQD4"/>
<dbReference type="InterPro" id="IPR011989">
    <property type="entry name" value="ARM-like"/>
</dbReference>
<organism evidence="1 2">
    <name type="scientific">Rhizophagus irregularis (strain DAOM 197198w)</name>
    <name type="common">Glomus intraradices</name>
    <dbReference type="NCBI Taxonomy" id="1432141"/>
    <lineage>
        <taxon>Eukaryota</taxon>
        <taxon>Fungi</taxon>
        <taxon>Fungi incertae sedis</taxon>
        <taxon>Mucoromycota</taxon>
        <taxon>Glomeromycotina</taxon>
        <taxon>Glomeromycetes</taxon>
        <taxon>Glomerales</taxon>
        <taxon>Glomeraceae</taxon>
        <taxon>Rhizophagus</taxon>
    </lineage>
</organism>
<dbReference type="EMBL" id="JEMT01026479">
    <property type="protein sequence ID" value="EXX59432.1"/>
    <property type="molecule type" value="Genomic_DNA"/>
</dbReference>
<protein>
    <submittedName>
        <fullName evidence="1">Uncharacterized protein</fullName>
    </submittedName>
</protein>
<sequence length="95" mass="10853">MPLQFWFMLQESLCDPEVIPVISASDNDVSTSDIQTLNISPTNIQQIRESSIVIFRRLIEVLRGKVQYPPDSEWVEFTKGANNDYCFLSILCSPN</sequence>
<evidence type="ECO:0000313" key="2">
    <source>
        <dbReference type="Proteomes" id="UP000022910"/>
    </source>
</evidence>
<accession>A0A015IQD4</accession>
<dbReference type="Gene3D" id="1.25.10.10">
    <property type="entry name" value="Leucine-rich Repeat Variant"/>
    <property type="match status" value="1"/>
</dbReference>
<dbReference type="HOGENOM" id="CLU_2373941_0_0_1"/>
<name>A0A015IQD4_RHIIW</name>
<keyword evidence="2" id="KW-1185">Reference proteome</keyword>
<dbReference type="Proteomes" id="UP000022910">
    <property type="component" value="Unassembled WGS sequence"/>
</dbReference>
<reference evidence="1 2" key="1">
    <citation type="submission" date="2014-02" db="EMBL/GenBank/DDBJ databases">
        <title>Single nucleus genome sequencing reveals high similarity among nuclei of an endomycorrhizal fungus.</title>
        <authorList>
            <person name="Lin K."/>
            <person name="Geurts R."/>
            <person name="Zhang Z."/>
            <person name="Limpens E."/>
            <person name="Saunders D.G."/>
            <person name="Mu D."/>
            <person name="Pang E."/>
            <person name="Cao H."/>
            <person name="Cha H."/>
            <person name="Lin T."/>
            <person name="Zhou Q."/>
            <person name="Shang Y."/>
            <person name="Li Y."/>
            <person name="Ivanov S."/>
            <person name="Sharma T."/>
            <person name="Velzen R.V."/>
            <person name="Ruijter N.D."/>
            <person name="Aanen D.K."/>
            <person name="Win J."/>
            <person name="Kamoun S."/>
            <person name="Bisseling T."/>
            <person name="Huang S."/>
        </authorList>
    </citation>
    <scope>NUCLEOTIDE SEQUENCE [LARGE SCALE GENOMIC DNA]</scope>
    <source>
        <strain evidence="2">DAOM197198w</strain>
    </source>
</reference>
<comment type="caution">
    <text evidence="1">The sequence shown here is derived from an EMBL/GenBank/DDBJ whole genome shotgun (WGS) entry which is preliminary data.</text>
</comment>
<evidence type="ECO:0000313" key="1">
    <source>
        <dbReference type="EMBL" id="EXX59432.1"/>
    </source>
</evidence>
<dbReference type="OrthoDB" id="2016913at2759"/>
<gene>
    <name evidence="1" type="ORF">RirG_189160</name>
</gene>
<dbReference type="STRING" id="1432141.A0A015IQD4"/>